<proteinExistence type="predicted"/>
<dbReference type="RefSeq" id="WP_377772908.1">
    <property type="nucleotide sequence ID" value="NZ_JBHUOQ010000001.1"/>
</dbReference>
<dbReference type="Pfam" id="PF10706">
    <property type="entry name" value="Aminoglyc_resit"/>
    <property type="match status" value="1"/>
</dbReference>
<dbReference type="SUPFAM" id="SSF81301">
    <property type="entry name" value="Nucleotidyltransferase"/>
    <property type="match status" value="1"/>
</dbReference>
<comment type="caution">
    <text evidence="1">The sequence shown here is derived from an EMBL/GenBank/DDBJ whole genome shotgun (WGS) entry which is preliminary data.</text>
</comment>
<name>A0ABW5WUX0_9STAP</name>
<evidence type="ECO:0000313" key="1">
    <source>
        <dbReference type="EMBL" id="MFD2830205.1"/>
    </source>
</evidence>
<dbReference type="Gene3D" id="3.30.460.40">
    <property type="match status" value="1"/>
</dbReference>
<dbReference type="EMBL" id="JBHUOQ010000001">
    <property type="protein sequence ID" value="MFD2830205.1"/>
    <property type="molecule type" value="Genomic_DNA"/>
</dbReference>
<dbReference type="InterPro" id="IPR019646">
    <property type="entry name" value="Aminoglyc_AdlTrfase"/>
</dbReference>
<dbReference type="Proteomes" id="UP001597519">
    <property type="component" value="Unassembled WGS sequence"/>
</dbReference>
<keyword evidence="2" id="KW-1185">Reference proteome</keyword>
<accession>A0ABW5WUX0</accession>
<evidence type="ECO:0000313" key="2">
    <source>
        <dbReference type="Proteomes" id="UP001597519"/>
    </source>
</evidence>
<reference evidence="2" key="1">
    <citation type="journal article" date="2019" name="Int. J. Syst. Evol. Microbiol.">
        <title>The Global Catalogue of Microorganisms (GCM) 10K type strain sequencing project: providing services to taxonomists for standard genome sequencing and annotation.</title>
        <authorList>
            <consortium name="The Broad Institute Genomics Platform"/>
            <consortium name="The Broad Institute Genome Sequencing Center for Infectious Disease"/>
            <person name="Wu L."/>
            <person name="Ma J."/>
        </authorList>
    </citation>
    <scope>NUCLEOTIDE SEQUENCE [LARGE SCALE GENOMIC DNA]</scope>
    <source>
        <strain evidence="2">KCTC 33575</strain>
    </source>
</reference>
<dbReference type="InterPro" id="IPR043519">
    <property type="entry name" value="NT_sf"/>
</dbReference>
<protein>
    <submittedName>
        <fullName evidence="1">Nucleotidyltransferase domain-containing protein</fullName>
    </submittedName>
</protein>
<organism evidence="1 2">
    <name type="scientific">Corticicoccus populi</name>
    <dbReference type="NCBI Taxonomy" id="1812821"/>
    <lineage>
        <taxon>Bacteria</taxon>
        <taxon>Bacillati</taxon>
        <taxon>Bacillota</taxon>
        <taxon>Bacilli</taxon>
        <taxon>Bacillales</taxon>
        <taxon>Staphylococcaceae</taxon>
        <taxon>Corticicoccus</taxon>
    </lineage>
</organism>
<sequence>MRTDFDYWQTYPLETIISLFDTLDIQWGIGGGVALDLYYGFKTRNHEDIDIIIFVKDAAEVIHLLQDFSLFKAENGILTPYTYEDKMDDSFSIWVSEEEDSPFVFEILLISTREDFWIYKRNSDIRGSTDELFLLNESNIPYIKPEIQLLYKMDGSHIRDKDIIDFEKFVPLLGADEKIWLKKQLTVQGNTYMEHKLLK</sequence>
<gene>
    <name evidence="1" type="ORF">ACFSX4_06940</name>
</gene>